<sequence length="141" mass="14463">VRVVSAVLLVVSTLVWVSGSPVGAWSSDDTAVAVFGDSLNDFAASVAVDSSGNVYTTGWFYNTVDFDPGAGTANLTADSGYDVFVSKLDSSGDLVWAKNFGGTEYAKGFSVAVDSSGNVYTTGDFRGTVDFDPGAGTANLT</sequence>
<feature type="non-terminal residue" evidence="1">
    <location>
        <position position="1"/>
    </location>
</feature>
<gene>
    <name evidence="1" type="ORF">METZ01_LOCUS436883</name>
</gene>
<dbReference type="EMBL" id="UINC01176754">
    <property type="protein sequence ID" value="SVD84029.1"/>
    <property type="molecule type" value="Genomic_DNA"/>
</dbReference>
<evidence type="ECO:0000313" key="1">
    <source>
        <dbReference type="EMBL" id="SVD84029.1"/>
    </source>
</evidence>
<dbReference type="SUPFAM" id="SSF101898">
    <property type="entry name" value="NHL repeat"/>
    <property type="match status" value="1"/>
</dbReference>
<evidence type="ECO:0008006" key="2">
    <source>
        <dbReference type="Google" id="ProtNLM"/>
    </source>
</evidence>
<dbReference type="PANTHER" id="PTHR35580:SF1">
    <property type="entry name" value="PHYTASE-LIKE DOMAIN-CONTAINING PROTEIN"/>
    <property type="match status" value="1"/>
</dbReference>
<protein>
    <recommendedName>
        <fullName evidence="2">Bulb-type lectin domain-containing protein</fullName>
    </recommendedName>
</protein>
<dbReference type="Pfam" id="PF06739">
    <property type="entry name" value="SBBP"/>
    <property type="match status" value="2"/>
</dbReference>
<proteinExistence type="predicted"/>
<accession>A0A382YM11</accession>
<organism evidence="1">
    <name type="scientific">marine metagenome</name>
    <dbReference type="NCBI Taxonomy" id="408172"/>
    <lineage>
        <taxon>unclassified sequences</taxon>
        <taxon>metagenomes</taxon>
        <taxon>ecological metagenomes</taxon>
    </lineage>
</organism>
<dbReference type="InterPro" id="IPR010620">
    <property type="entry name" value="SBBP_repeat"/>
</dbReference>
<name>A0A382YM11_9ZZZZ</name>
<dbReference type="InterPro" id="IPR052918">
    <property type="entry name" value="Motility_Chemotaxis_Reg"/>
</dbReference>
<reference evidence="1" key="1">
    <citation type="submission" date="2018-05" db="EMBL/GenBank/DDBJ databases">
        <authorList>
            <person name="Lanie J.A."/>
            <person name="Ng W.-L."/>
            <person name="Kazmierczak K.M."/>
            <person name="Andrzejewski T.M."/>
            <person name="Davidsen T.M."/>
            <person name="Wayne K.J."/>
            <person name="Tettelin H."/>
            <person name="Glass J.I."/>
            <person name="Rusch D."/>
            <person name="Podicherti R."/>
            <person name="Tsui H.-C.T."/>
            <person name="Winkler M.E."/>
        </authorList>
    </citation>
    <scope>NUCLEOTIDE SEQUENCE</scope>
</reference>
<dbReference type="AlphaFoldDB" id="A0A382YM11"/>
<dbReference type="PANTHER" id="PTHR35580">
    <property type="entry name" value="CELL SURFACE GLYCOPROTEIN (S-LAYER PROTEIN)-LIKE PROTEIN"/>
    <property type="match status" value="1"/>
</dbReference>
<dbReference type="Gene3D" id="2.40.10.500">
    <property type="match status" value="1"/>
</dbReference>
<feature type="non-terminal residue" evidence="1">
    <location>
        <position position="141"/>
    </location>
</feature>